<dbReference type="GO" id="GO:0043093">
    <property type="term" value="P:FtsZ-dependent cytokinesis"/>
    <property type="evidence" value="ECO:0007669"/>
    <property type="project" value="UniProtKB-UniRule"/>
</dbReference>
<evidence type="ECO:0000313" key="8">
    <source>
        <dbReference type="EMBL" id="OOR98445.1"/>
    </source>
</evidence>
<keyword evidence="9" id="KW-1185">Reference proteome</keyword>
<comment type="subunit">
    <text evidence="5">Self-interacts. Interacts with FtsZ.</text>
</comment>
<keyword evidence="1 5" id="KW-1003">Cell membrane</keyword>
<dbReference type="InterPro" id="IPR050696">
    <property type="entry name" value="FtsA/MreB"/>
</dbReference>
<dbReference type="InterPro" id="IPR043129">
    <property type="entry name" value="ATPase_NBD"/>
</dbReference>
<evidence type="ECO:0000256" key="1">
    <source>
        <dbReference type="ARBA" id="ARBA00022475"/>
    </source>
</evidence>
<dbReference type="HAMAP" id="MF_02033">
    <property type="entry name" value="FtsA"/>
    <property type="match status" value="1"/>
</dbReference>
<feature type="domain" description="SHS2" evidence="7">
    <location>
        <begin position="11"/>
        <end position="198"/>
    </location>
</feature>
<evidence type="ECO:0000256" key="2">
    <source>
        <dbReference type="ARBA" id="ARBA00022618"/>
    </source>
</evidence>
<dbReference type="PANTHER" id="PTHR32432">
    <property type="entry name" value="CELL DIVISION PROTEIN FTSA-RELATED"/>
    <property type="match status" value="1"/>
</dbReference>
<dbReference type="InterPro" id="IPR003494">
    <property type="entry name" value="SHS2_FtsA"/>
</dbReference>
<keyword evidence="2 5" id="KW-0132">Cell division</keyword>
<evidence type="ECO:0000259" key="7">
    <source>
        <dbReference type="SMART" id="SM00842"/>
    </source>
</evidence>
<dbReference type="PANTHER" id="PTHR32432:SF4">
    <property type="entry name" value="CELL DIVISION PROTEIN FTSA"/>
    <property type="match status" value="1"/>
</dbReference>
<dbReference type="Proteomes" id="UP000190867">
    <property type="component" value="Unassembled WGS sequence"/>
</dbReference>
<comment type="function">
    <text evidence="5 6">Cell division protein that is involved in the assembly of the Z ring. May serve as a membrane anchor for the Z ring.</text>
</comment>
<evidence type="ECO:0000256" key="6">
    <source>
        <dbReference type="PIRNR" id="PIRNR003101"/>
    </source>
</evidence>
<reference evidence="8 9" key="1">
    <citation type="submission" date="2017-02" db="EMBL/GenBank/DDBJ databases">
        <title>Draft genome sequence of Haemophilus paracuniculus CCUG 43573 type strain.</title>
        <authorList>
            <person name="Engstrom-Jakobsson H."/>
            <person name="Salva-Serra F."/>
            <person name="Thorell K."/>
            <person name="Gonzales-Siles L."/>
            <person name="Karlsson R."/>
            <person name="Boulund F."/>
            <person name="Engstrand L."/>
            <person name="Kristiansson E."/>
            <person name="Moore E."/>
        </authorList>
    </citation>
    <scope>NUCLEOTIDE SEQUENCE [LARGE SCALE GENOMIC DNA]</scope>
    <source>
        <strain evidence="8 9">CCUG 43573</strain>
    </source>
</reference>
<evidence type="ECO:0000256" key="4">
    <source>
        <dbReference type="ARBA" id="ARBA00023306"/>
    </source>
</evidence>
<dbReference type="EMBL" id="MUYA01000012">
    <property type="protein sequence ID" value="OOR98445.1"/>
    <property type="molecule type" value="Genomic_DNA"/>
</dbReference>
<dbReference type="OrthoDB" id="9810567at2"/>
<dbReference type="SUPFAM" id="SSF53067">
    <property type="entry name" value="Actin-like ATPase domain"/>
    <property type="match status" value="2"/>
</dbReference>
<dbReference type="InterPro" id="IPR020823">
    <property type="entry name" value="Cell_div_FtsA"/>
</dbReference>
<keyword evidence="4 5" id="KW-0131">Cell cycle</keyword>
<dbReference type="GO" id="GO:0009898">
    <property type="term" value="C:cytoplasmic side of plasma membrane"/>
    <property type="evidence" value="ECO:0007669"/>
    <property type="project" value="UniProtKB-UniRule"/>
</dbReference>
<evidence type="ECO:0000313" key="9">
    <source>
        <dbReference type="Proteomes" id="UP000190867"/>
    </source>
</evidence>
<accession>A0A1T0AQI0</accession>
<comment type="caution">
    <text evidence="8">The sequence shown here is derived from an EMBL/GenBank/DDBJ whole genome shotgun (WGS) entry which is preliminary data.</text>
</comment>
<sequence>MSEEVAKSELICSLEIGTSKIVVVVSEVLPDGVVNVLGVGMSPAKGVEQGGITDFEAVVKSVQRAIEQAEMSSNHDIYNMVLSISGRHVRSFSRVMVDDLITGEVSEDSMQRIVEKARNIPLEENEEILHILPQEYWVDNLLPTKTPLGQVGMRLYSNVHIIVCNSTWKKNLSNVVSACKRNVVKRPVFSGLASEYSVLTEEEKERGVCLIDFGGGTMDVLVYTGGFLRDSYSYPYAGTQITNHISERFNTTFSEAENIKVKYGSAVSPPLFNADKKIEVAGLGSHIPRVITRGQLSELTSVCYNHFFHFVHQRLEQVRNDLKMRNINSELISGIVLTGGSSQIEDIVECAKSVFGPQVRVGYPQNITGLTDYVNKPQYATVLGLQQFGFHNKFFEDKPVIENPTLQKLFETVKNGIKGFIKGV</sequence>
<dbReference type="STRING" id="734.B0187_08340"/>
<gene>
    <name evidence="5" type="primary">ftsA</name>
    <name evidence="8" type="ORF">B0187_08340</name>
</gene>
<dbReference type="CDD" id="cd24048">
    <property type="entry name" value="ASKHA_NBD_FtsA"/>
    <property type="match status" value="1"/>
</dbReference>
<dbReference type="GO" id="GO:0032153">
    <property type="term" value="C:cell division site"/>
    <property type="evidence" value="ECO:0007669"/>
    <property type="project" value="UniProtKB-UniRule"/>
</dbReference>
<dbReference type="Pfam" id="PF02491">
    <property type="entry name" value="SHS2_FTSA"/>
    <property type="match status" value="1"/>
</dbReference>
<dbReference type="NCBIfam" id="TIGR01174">
    <property type="entry name" value="ftsA"/>
    <property type="match status" value="1"/>
</dbReference>
<dbReference type="AlphaFoldDB" id="A0A1T0AQI0"/>
<dbReference type="Pfam" id="PF14450">
    <property type="entry name" value="FtsA"/>
    <property type="match status" value="1"/>
</dbReference>
<dbReference type="PIRSF" id="PIRSF003101">
    <property type="entry name" value="FtsA"/>
    <property type="match status" value="1"/>
</dbReference>
<evidence type="ECO:0000256" key="5">
    <source>
        <dbReference type="HAMAP-Rule" id="MF_02033"/>
    </source>
</evidence>
<dbReference type="RefSeq" id="WP_078237406.1">
    <property type="nucleotide sequence ID" value="NZ_MUYA01000012.1"/>
</dbReference>
<dbReference type="Gene3D" id="3.30.420.40">
    <property type="match status" value="2"/>
</dbReference>
<protein>
    <recommendedName>
        <fullName evidence="5 6">Cell division protein FtsA</fullName>
    </recommendedName>
</protein>
<keyword evidence="3 5" id="KW-0472">Membrane</keyword>
<name>A0A1T0AQI0_9PAST</name>
<evidence type="ECO:0000256" key="3">
    <source>
        <dbReference type="ARBA" id="ARBA00023136"/>
    </source>
</evidence>
<organism evidence="8 9">
    <name type="scientific">Haemophilus paracuniculus</name>
    <dbReference type="NCBI Taxonomy" id="734"/>
    <lineage>
        <taxon>Bacteria</taxon>
        <taxon>Pseudomonadati</taxon>
        <taxon>Pseudomonadota</taxon>
        <taxon>Gammaproteobacteria</taxon>
        <taxon>Pasteurellales</taxon>
        <taxon>Pasteurellaceae</taxon>
        <taxon>Haemophilus</taxon>
    </lineage>
</organism>
<dbReference type="SMART" id="SM00842">
    <property type="entry name" value="FtsA"/>
    <property type="match status" value="1"/>
</dbReference>
<comment type="similarity">
    <text evidence="5 6">Belongs to the FtsA/MreB family.</text>
</comment>
<proteinExistence type="inferred from homology"/>
<comment type="subcellular location">
    <subcellularLocation>
        <location evidence="5">Cell membrane</location>
        <topology evidence="5">Peripheral membrane protein</topology>
        <orientation evidence="5">Cytoplasmic side</orientation>
    </subcellularLocation>
    <text evidence="5">Localizes to the Z ring in an FtsZ-dependent manner. Targeted to the membrane through a conserved C-terminal amphipathic helix.</text>
</comment>